<reference evidence="1" key="1">
    <citation type="journal article" date="2006" name="Nature">
        <title>Deciphering the evolution and metabolism of an anammox bacterium from a community genome.</title>
        <authorList>
            <person name="Strous M."/>
            <person name="Pelletier E."/>
            <person name="Mangenot S."/>
            <person name="Rattei T."/>
            <person name="Lehner A."/>
            <person name="Taylor M.W."/>
            <person name="Horn M."/>
            <person name="Daims H."/>
            <person name="Bartol-Mavel D."/>
            <person name="Wincker P."/>
            <person name="Barbe V."/>
            <person name="Fonknechten N."/>
            <person name="Vallenet D."/>
            <person name="Segurens B."/>
            <person name="Schenowitz-Truong C."/>
            <person name="Medigue C."/>
            <person name="Collingro A."/>
            <person name="Snel B."/>
            <person name="Dutilh B.E."/>
            <person name="OpDenCamp H.J.M."/>
            <person name="vanDerDrift C."/>
            <person name="Cirpus I."/>
            <person name="vanDePas-Schoonen K.T."/>
            <person name="Harhangi H.R."/>
            <person name="vanNiftrik L."/>
            <person name="Schmid M."/>
            <person name="Keltjens J."/>
            <person name="vanDeVossenberg J."/>
            <person name="Kartal B."/>
            <person name="Meier H."/>
            <person name="Frishman D."/>
            <person name="Huynen M.A."/>
            <person name="Mewes H."/>
            <person name="Weissenbach J."/>
            <person name="Jetten M.S.M."/>
            <person name="Wagner M."/>
            <person name="LePaslier D."/>
        </authorList>
    </citation>
    <scope>NUCLEOTIDE SEQUENCE</scope>
</reference>
<gene>
    <name evidence="2" type="ORF">KsCSTR_03100</name>
    <name evidence="1" type="ORF">kustd2176</name>
</gene>
<organism evidence="1">
    <name type="scientific">Kuenenia stuttgartiensis</name>
    <dbReference type="NCBI Taxonomy" id="174633"/>
    <lineage>
        <taxon>Bacteria</taxon>
        <taxon>Pseudomonadati</taxon>
        <taxon>Planctomycetota</taxon>
        <taxon>Candidatus Brocadiia</taxon>
        <taxon>Candidatus Brocadiales</taxon>
        <taxon>Candidatus Brocadiaceae</taxon>
        <taxon>Candidatus Kuenenia</taxon>
    </lineage>
</organism>
<dbReference type="EMBL" id="CT573072">
    <property type="protein sequence ID" value="CAJ72921.1"/>
    <property type="molecule type" value="Genomic_DNA"/>
</dbReference>
<sequence>MSGLTLRQRFIKTWQKLQKIRNTPHFSWYCVCHVLLWNPVRVVSYGADFAPEFLYQQLCLNYALKPTPKT</sequence>
<dbReference type="EMBL" id="CP049055">
    <property type="protein sequence ID" value="QII09689.1"/>
    <property type="molecule type" value="Genomic_DNA"/>
</dbReference>
<reference evidence="1" key="2">
    <citation type="submission" date="2006-01" db="EMBL/GenBank/DDBJ databases">
        <authorList>
            <person name="Genoscope"/>
        </authorList>
    </citation>
    <scope>NUCLEOTIDE SEQUENCE</scope>
</reference>
<dbReference type="Proteomes" id="UP000501926">
    <property type="component" value="Chromosome"/>
</dbReference>
<evidence type="ECO:0000313" key="2">
    <source>
        <dbReference type="EMBL" id="QII09689.1"/>
    </source>
</evidence>
<evidence type="ECO:0000313" key="3">
    <source>
        <dbReference type="Proteomes" id="UP000501926"/>
    </source>
</evidence>
<protein>
    <submittedName>
        <fullName evidence="1">Uncharacterized protein</fullName>
    </submittedName>
</protein>
<proteinExistence type="predicted"/>
<evidence type="ECO:0000313" key="1">
    <source>
        <dbReference type="EMBL" id="CAJ72921.1"/>
    </source>
</evidence>
<accession>Q1PY11</accession>
<reference evidence="2 3" key="3">
    <citation type="submission" date="2020-02" db="EMBL/GenBank/DDBJ databases">
        <title>Newly sequenced genome of strain CSTR1 showed variability in Candidatus Kuenenia stuttgartiensis genomes.</title>
        <authorList>
            <person name="Ding C."/>
            <person name="Adrian L."/>
        </authorList>
    </citation>
    <scope>NUCLEOTIDE SEQUENCE [LARGE SCALE GENOMIC DNA]</scope>
    <source>
        <strain evidence="2 3">CSTR1</strain>
    </source>
</reference>
<name>Q1PY11_KUEST</name>
<dbReference type="AlphaFoldDB" id="Q1PY11"/>